<dbReference type="Proteomes" id="UP000184604">
    <property type="component" value="Chromosome"/>
</dbReference>
<accession>A0A1L5FA66</accession>
<gene>
    <name evidence="2" type="ORF">BS101_13745</name>
</gene>
<feature type="transmembrane region" description="Helical" evidence="1">
    <location>
        <begin position="77"/>
        <end position="97"/>
    </location>
</feature>
<dbReference type="OrthoDB" id="1912913at2"/>
<organism evidence="2 3">
    <name type="scientific">Clostridium kluyveri</name>
    <dbReference type="NCBI Taxonomy" id="1534"/>
    <lineage>
        <taxon>Bacteria</taxon>
        <taxon>Bacillati</taxon>
        <taxon>Bacillota</taxon>
        <taxon>Clostridia</taxon>
        <taxon>Eubacteriales</taxon>
        <taxon>Clostridiaceae</taxon>
        <taxon>Clostridium</taxon>
    </lineage>
</organism>
<sequence length="98" mass="11430">MERIYDSNDIRVGCLKHNDTVYDRYHRVVGYIDAPVLYDANYRRIGYVKNGTIYKRNGHPACYFNGWHIHDMRGHRLGHVNSSWLGLLAAGLLLGLYY</sequence>
<keyword evidence="1" id="KW-0812">Transmembrane</keyword>
<dbReference type="RefSeq" id="WP_073539336.1">
    <property type="nucleotide sequence ID" value="NZ_CP018335.1"/>
</dbReference>
<protein>
    <submittedName>
        <fullName evidence="2">Uncharacterized protein</fullName>
    </submittedName>
</protein>
<evidence type="ECO:0000313" key="2">
    <source>
        <dbReference type="EMBL" id="APM39720.1"/>
    </source>
</evidence>
<dbReference type="Pfam" id="PF21785">
    <property type="entry name" value="Bflower_2"/>
    <property type="match status" value="1"/>
</dbReference>
<evidence type="ECO:0000256" key="1">
    <source>
        <dbReference type="SAM" id="Phobius"/>
    </source>
</evidence>
<name>A0A1L5FA66_CLOKL</name>
<keyword evidence="1" id="KW-0472">Membrane</keyword>
<dbReference type="AlphaFoldDB" id="A0A1L5FA66"/>
<keyword evidence="1" id="KW-1133">Transmembrane helix</keyword>
<dbReference type="EMBL" id="CP018335">
    <property type="protein sequence ID" value="APM39720.1"/>
    <property type="molecule type" value="Genomic_DNA"/>
</dbReference>
<reference evidence="2 3" key="1">
    <citation type="submission" date="2016-12" db="EMBL/GenBank/DDBJ databases">
        <title>Complete genome sequence of Clostridium kluyveri JZZ isolated from the pit mud of a Chinese flavor liquor-making factory.</title>
        <authorList>
            <person name="Wang Y."/>
        </authorList>
    </citation>
    <scope>NUCLEOTIDE SEQUENCE [LARGE SCALE GENOMIC DNA]</scope>
    <source>
        <strain evidence="2 3">JZZ</strain>
    </source>
</reference>
<proteinExistence type="predicted"/>
<evidence type="ECO:0000313" key="3">
    <source>
        <dbReference type="Proteomes" id="UP000184604"/>
    </source>
</evidence>
<dbReference type="InterPro" id="IPR048910">
    <property type="entry name" value="Bflower_2"/>
</dbReference>